<evidence type="ECO:0000313" key="3">
    <source>
        <dbReference type="Proteomes" id="UP001479290"/>
    </source>
</evidence>
<evidence type="ECO:0000313" key="2">
    <source>
        <dbReference type="EMBL" id="KAK9966230.1"/>
    </source>
</evidence>
<organism evidence="2 3">
    <name type="scientific">Culter alburnus</name>
    <name type="common">Topmouth culter</name>
    <dbReference type="NCBI Taxonomy" id="194366"/>
    <lineage>
        <taxon>Eukaryota</taxon>
        <taxon>Metazoa</taxon>
        <taxon>Chordata</taxon>
        <taxon>Craniata</taxon>
        <taxon>Vertebrata</taxon>
        <taxon>Euteleostomi</taxon>
        <taxon>Actinopterygii</taxon>
        <taxon>Neopterygii</taxon>
        <taxon>Teleostei</taxon>
        <taxon>Ostariophysi</taxon>
        <taxon>Cypriniformes</taxon>
        <taxon>Xenocyprididae</taxon>
        <taxon>Xenocypridinae</taxon>
        <taxon>Culter</taxon>
    </lineage>
</organism>
<reference evidence="2 3" key="1">
    <citation type="submission" date="2024-05" db="EMBL/GenBank/DDBJ databases">
        <title>A high-quality chromosomal-level genome assembly of Topmouth culter (Culter alburnus).</title>
        <authorList>
            <person name="Zhao H."/>
        </authorList>
    </citation>
    <scope>NUCLEOTIDE SEQUENCE [LARGE SCALE GENOMIC DNA]</scope>
    <source>
        <strain evidence="2">CATC2023</strain>
        <tissue evidence="2">Muscle</tissue>
    </source>
</reference>
<gene>
    <name evidence="2" type="ORF">ABG768_003353</name>
</gene>
<keyword evidence="3" id="KW-1185">Reference proteome</keyword>
<comment type="caution">
    <text evidence="2">The sequence shown here is derived from an EMBL/GenBank/DDBJ whole genome shotgun (WGS) entry which is preliminary data.</text>
</comment>
<proteinExistence type="predicted"/>
<evidence type="ECO:0000256" key="1">
    <source>
        <dbReference type="SAM" id="MobiDB-lite"/>
    </source>
</evidence>
<name>A0AAW1ZXX7_CULAL</name>
<sequence>MRALFPACADFCVSLPDVWSRGRYGGARNEKQGSGARGEHGEATGMPRPAGARGHRRICPGTADENDSSVLLKEQSTSKV</sequence>
<accession>A0AAW1ZXX7</accession>
<dbReference type="EMBL" id="JAWDJR010000011">
    <property type="protein sequence ID" value="KAK9966230.1"/>
    <property type="molecule type" value="Genomic_DNA"/>
</dbReference>
<dbReference type="AlphaFoldDB" id="A0AAW1ZXX7"/>
<dbReference type="Proteomes" id="UP001479290">
    <property type="component" value="Unassembled WGS sequence"/>
</dbReference>
<feature type="region of interest" description="Disordered" evidence="1">
    <location>
        <begin position="20"/>
        <end position="80"/>
    </location>
</feature>
<protein>
    <submittedName>
        <fullName evidence="2">Uncharacterized protein</fullName>
    </submittedName>
</protein>